<proteinExistence type="predicted"/>
<feature type="region of interest" description="Disordered" evidence="1">
    <location>
        <begin position="1"/>
        <end position="29"/>
    </location>
</feature>
<accession>A0A0A9C9M0</accession>
<reference evidence="2" key="1">
    <citation type="submission" date="2014-09" db="EMBL/GenBank/DDBJ databases">
        <authorList>
            <person name="Magalhaes I.L.F."/>
            <person name="Oliveira U."/>
            <person name="Santos F.R."/>
            <person name="Vidigal T.H.D.A."/>
            <person name="Brescovit A.D."/>
            <person name="Santos A.J."/>
        </authorList>
    </citation>
    <scope>NUCLEOTIDE SEQUENCE</scope>
    <source>
        <tissue evidence="2">Shoot tissue taken approximately 20 cm above the soil surface</tissue>
    </source>
</reference>
<dbReference type="EMBL" id="GBRH01225614">
    <property type="protein sequence ID" value="JAD72281.1"/>
    <property type="molecule type" value="Transcribed_RNA"/>
</dbReference>
<dbReference type="AlphaFoldDB" id="A0A0A9C9M0"/>
<feature type="compositionally biased region" description="Polar residues" evidence="1">
    <location>
        <begin position="1"/>
        <end position="11"/>
    </location>
</feature>
<protein>
    <submittedName>
        <fullName evidence="2">Uncharacterized protein</fullName>
    </submittedName>
</protein>
<reference evidence="2" key="2">
    <citation type="journal article" date="2015" name="Data Brief">
        <title>Shoot transcriptome of the giant reed, Arundo donax.</title>
        <authorList>
            <person name="Barrero R.A."/>
            <person name="Guerrero F.D."/>
            <person name="Moolhuijzen P."/>
            <person name="Goolsby J.A."/>
            <person name="Tidwell J."/>
            <person name="Bellgard S.E."/>
            <person name="Bellgard M.I."/>
        </authorList>
    </citation>
    <scope>NUCLEOTIDE SEQUENCE</scope>
    <source>
        <tissue evidence="2">Shoot tissue taken approximately 20 cm above the soil surface</tissue>
    </source>
</reference>
<evidence type="ECO:0000313" key="2">
    <source>
        <dbReference type="EMBL" id="JAD72281.1"/>
    </source>
</evidence>
<sequence length="29" mass="3259">MKTADTFFSNAKESRSAGDFSIWRTSEST</sequence>
<organism evidence="2">
    <name type="scientific">Arundo donax</name>
    <name type="common">Giant reed</name>
    <name type="synonym">Donax arundinaceus</name>
    <dbReference type="NCBI Taxonomy" id="35708"/>
    <lineage>
        <taxon>Eukaryota</taxon>
        <taxon>Viridiplantae</taxon>
        <taxon>Streptophyta</taxon>
        <taxon>Embryophyta</taxon>
        <taxon>Tracheophyta</taxon>
        <taxon>Spermatophyta</taxon>
        <taxon>Magnoliopsida</taxon>
        <taxon>Liliopsida</taxon>
        <taxon>Poales</taxon>
        <taxon>Poaceae</taxon>
        <taxon>PACMAD clade</taxon>
        <taxon>Arundinoideae</taxon>
        <taxon>Arundineae</taxon>
        <taxon>Arundo</taxon>
    </lineage>
</organism>
<name>A0A0A9C9M0_ARUDO</name>
<evidence type="ECO:0000256" key="1">
    <source>
        <dbReference type="SAM" id="MobiDB-lite"/>
    </source>
</evidence>